<sequence>MVQRPLQVLQEPTRVIEWTGEKTVCVAGYGNQERHEVLQLLLPPRLCAKDNQGLCPERDFKIGCGGFSDRPTYSLKHVPGTSSLVTSGPPNGSLQVWRLEQDDAGVIKPTGTIQTAGG</sequence>
<proteinExistence type="predicted"/>
<name>A0ACB8FFA8_9SAUR</name>
<accession>A0ACB8FFA8</accession>
<gene>
    <name evidence="1" type="ORF">K3G42_001667</name>
</gene>
<comment type="caution">
    <text evidence="1">The sequence shown here is derived from an EMBL/GenBank/DDBJ whole genome shotgun (WGS) entry which is preliminary data.</text>
</comment>
<reference evidence="1" key="1">
    <citation type="submission" date="2021-08" db="EMBL/GenBank/DDBJ databases">
        <title>The first chromosome-level gecko genome reveals the dynamic sex chromosomes of Neotropical dwarf geckos (Sphaerodactylidae: Sphaerodactylus).</title>
        <authorList>
            <person name="Pinto B.J."/>
            <person name="Keating S.E."/>
            <person name="Gamble T."/>
        </authorList>
    </citation>
    <scope>NUCLEOTIDE SEQUENCE</scope>
    <source>
        <strain evidence="1">TG3544</strain>
    </source>
</reference>
<evidence type="ECO:0000313" key="1">
    <source>
        <dbReference type="EMBL" id="KAH8004011.1"/>
    </source>
</evidence>
<evidence type="ECO:0000313" key="2">
    <source>
        <dbReference type="Proteomes" id="UP000827872"/>
    </source>
</evidence>
<protein>
    <submittedName>
        <fullName evidence="1">Uncharacterized protein</fullName>
    </submittedName>
</protein>
<organism evidence="1 2">
    <name type="scientific">Sphaerodactylus townsendi</name>
    <dbReference type="NCBI Taxonomy" id="933632"/>
    <lineage>
        <taxon>Eukaryota</taxon>
        <taxon>Metazoa</taxon>
        <taxon>Chordata</taxon>
        <taxon>Craniata</taxon>
        <taxon>Vertebrata</taxon>
        <taxon>Euteleostomi</taxon>
        <taxon>Lepidosauria</taxon>
        <taxon>Squamata</taxon>
        <taxon>Bifurcata</taxon>
        <taxon>Gekkota</taxon>
        <taxon>Sphaerodactylidae</taxon>
        <taxon>Sphaerodactylus</taxon>
    </lineage>
</organism>
<keyword evidence="2" id="KW-1185">Reference proteome</keyword>
<dbReference type="Proteomes" id="UP000827872">
    <property type="component" value="Linkage Group LG04"/>
</dbReference>
<dbReference type="EMBL" id="CM037617">
    <property type="protein sequence ID" value="KAH8004011.1"/>
    <property type="molecule type" value="Genomic_DNA"/>
</dbReference>